<evidence type="ECO:0000256" key="2">
    <source>
        <dbReference type="ARBA" id="ARBA00022833"/>
    </source>
</evidence>
<dbReference type="AlphaFoldDB" id="A0AAF3EAF3"/>
<dbReference type="InterPro" id="IPR001841">
    <property type="entry name" value="Znf_RING"/>
</dbReference>
<evidence type="ECO:0000256" key="3">
    <source>
        <dbReference type="PROSITE-ProRule" id="PRU00175"/>
    </source>
</evidence>
<feature type="region of interest" description="Disordered" evidence="4">
    <location>
        <begin position="868"/>
        <end position="888"/>
    </location>
</feature>
<feature type="region of interest" description="Disordered" evidence="4">
    <location>
        <begin position="804"/>
        <end position="826"/>
    </location>
</feature>
<sequence length="926" mass="102766">MSNASENTKNYYLLYAEPFLDNPSICDIANRNFLNKEFAISTFGYDSYSNYANNLNCSIVLEGLAVNSQAVLELFDLRMESGADFLQINDLNVKISSLDGNDRYYAYPLEQKSAALEISSDQLGSRVGVNAKMHILAPPQTTFIDLCMTSLAHVLMPQNTAFWQYQITSCKGRVSLVILDPFAGLYEVYDGEFDKGPRLSTNQGSVIVSSGRMLSLRLSLMQPQANPVYEFVASDSFTDQEGNICGGVIHYMFSDSTYNTFNLSSVEGCVLYVDKITAHIQTTAAVPVFPGCTLDKDKLIPSSKDVPLNLYVGWMAAPFTILIPANFSDEEQLLLNFEQEIWLSDSDSALVASSDYLQVDDQNMFKGGIVASIFYKGTQQQVLFFELLQALGDGQLVFGNESRKYSGHDGIFSRLIENGTQIVYNSTLTGKGRLIARYADMRVKWLQWILLACFFGHSISASLRRGRLEPMKNLPPADAVDVILTHVQPGGSSTNSMLSDSGAGRGSILPDQRLFGAFSPVGLNYETSGDLVQVSTYRACDNRRKGPDYTLRGHIAVLFFDDVQPFLAGCVAVDNQARFAENSGALALVVGPASSILNNAKALSMRAARIPVVVLDETETQRLQKELAETQKKGLVARLSLQFVEAKPSYTLRVQVFRVTPLNLCLLGLLALLVLFISIMVFVKIRCKPNAHRDLWMRALARNALHKMEIRKYTKSSGNSKPNRFTRLSRPNYLPVFGSLTSVAHTVAGQERCAICLEDYREGSDLRVLFCGHEFHPKCVDPWLLSHRRCPLCQYDVVYKEYPHTDDTKGSSDRDTPTVPLLRPSSPYPYLVEMQRNETTALPRSTQQGSPPSNDPFVPAILSIAPGRVSRRSGPTRTRSVPRRRPLRSRDTVLRTTVGPLGHVSGYSSDVSSYPDFEALSPRIIL</sequence>
<reference evidence="8" key="1">
    <citation type="submission" date="2024-02" db="UniProtKB">
        <authorList>
            <consortium name="WormBaseParasite"/>
        </authorList>
    </citation>
    <scope>IDENTIFICATION</scope>
</reference>
<dbReference type="WBParaSite" id="MBELARI_LOCUS10899">
    <property type="protein sequence ID" value="MBELARI_LOCUS10899"/>
    <property type="gene ID" value="MBELARI_LOCUS10899"/>
</dbReference>
<keyword evidence="5" id="KW-0812">Transmembrane</keyword>
<feature type="compositionally biased region" description="Low complexity" evidence="4">
    <location>
        <begin position="868"/>
        <end position="879"/>
    </location>
</feature>
<dbReference type="InterPro" id="IPR051073">
    <property type="entry name" value="ZNRF3_Arkadia_E3_ligases"/>
</dbReference>
<evidence type="ECO:0000256" key="5">
    <source>
        <dbReference type="SAM" id="Phobius"/>
    </source>
</evidence>
<dbReference type="Gene3D" id="3.30.40.10">
    <property type="entry name" value="Zinc/RING finger domain, C3HC4 (zinc finger)"/>
    <property type="match status" value="1"/>
</dbReference>
<dbReference type="GO" id="GO:0008270">
    <property type="term" value="F:zinc ion binding"/>
    <property type="evidence" value="ECO:0007669"/>
    <property type="project" value="UniProtKB-KW"/>
</dbReference>
<accession>A0AAF3EAF3</accession>
<keyword evidence="7" id="KW-1185">Reference proteome</keyword>
<evidence type="ECO:0000313" key="7">
    <source>
        <dbReference type="Proteomes" id="UP000887575"/>
    </source>
</evidence>
<evidence type="ECO:0000256" key="1">
    <source>
        <dbReference type="ARBA" id="ARBA00022771"/>
    </source>
</evidence>
<keyword evidence="2" id="KW-0862">Zinc</keyword>
<name>A0AAF3EAF3_9BILA</name>
<keyword evidence="1 3" id="KW-0479">Metal-binding</keyword>
<dbReference type="PANTHER" id="PTHR16200">
    <property type="entry name" value="RING ZINC FINGER"/>
    <property type="match status" value="1"/>
</dbReference>
<keyword evidence="1 3" id="KW-0863">Zinc-finger</keyword>
<feature type="transmembrane region" description="Helical" evidence="5">
    <location>
        <begin position="662"/>
        <end position="683"/>
    </location>
</feature>
<dbReference type="PROSITE" id="PS50089">
    <property type="entry name" value="ZF_RING_2"/>
    <property type="match status" value="1"/>
</dbReference>
<dbReference type="Pfam" id="PF13639">
    <property type="entry name" value="zf-RING_2"/>
    <property type="match status" value="1"/>
</dbReference>
<evidence type="ECO:0000256" key="4">
    <source>
        <dbReference type="SAM" id="MobiDB-lite"/>
    </source>
</evidence>
<dbReference type="SMART" id="SM00184">
    <property type="entry name" value="RING"/>
    <property type="match status" value="1"/>
</dbReference>
<dbReference type="InterPro" id="IPR013083">
    <property type="entry name" value="Znf_RING/FYVE/PHD"/>
</dbReference>
<dbReference type="SUPFAM" id="SSF57850">
    <property type="entry name" value="RING/U-box"/>
    <property type="match status" value="1"/>
</dbReference>
<protein>
    <recommendedName>
        <fullName evidence="6">RING-type domain-containing protein</fullName>
    </recommendedName>
</protein>
<evidence type="ECO:0000259" key="6">
    <source>
        <dbReference type="PROSITE" id="PS50089"/>
    </source>
</evidence>
<proteinExistence type="predicted"/>
<evidence type="ECO:0000313" key="8">
    <source>
        <dbReference type="WBParaSite" id="MBELARI_LOCUS10899"/>
    </source>
</evidence>
<feature type="transmembrane region" description="Helical" evidence="5">
    <location>
        <begin position="445"/>
        <end position="463"/>
    </location>
</feature>
<keyword evidence="5" id="KW-0472">Membrane</keyword>
<dbReference type="CDD" id="cd16666">
    <property type="entry name" value="RING-H2_RNF43-like"/>
    <property type="match status" value="1"/>
</dbReference>
<organism evidence="7 8">
    <name type="scientific">Mesorhabditis belari</name>
    <dbReference type="NCBI Taxonomy" id="2138241"/>
    <lineage>
        <taxon>Eukaryota</taxon>
        <taxon>Metazoa</taxon>
        <taxon>Ecdysozoa</taxon>
        <taxon>Nematoda</taxon>
        <taxon>Chromadorea</taxon>
        <taxon>Rhabditida</taxon>
        <taxon>Rhabditina</taxon>
        <taxon>Rhabditomorpha</taxon>
        <taxon>Rhabditoidea</taxon>
        <taxon>Rhabditidae</taxon>
        <taxon>Mesorhabditinae</taxon>
        <taxon>Mesorhabditis</taxon>
    </lineage>
</organism>
<keyword evidence="5" id="KW-1133">Transmembrane helix</keyword>
<feature type="domain" description="RING-type" evidence="6">
    <location>
        <begin position="753"/>
        <end position="794"/>
    </location>
</feature>
<dbReference type="Gene3D" id="3.50.30.30">
    <property type="match status" value="1"/>
</dbReference>
<feature type="compositionally biased region" description="Basic and acidic residues" evidence="4">
    <location>
        <begin position="804"/>
        <end position="816"/>
    </location>
</feature>
<dbReference type="Proteomes" id="UP000887575">
    <property type="component" value="Unassembled WGS sequence"/>
</dbReference>